<name>A0A8V5GJR0_MELUD</name>
<dbReference type="InterPro" id="IPR013783">
    <property type="entry name" value="Ig-like_fold"/>
</dbReference>
<dbReference type="PANTHER" id="PTHR23266">
    <property type="entry name" value="IMMUNOGLOBULIN HEAVY CHAIN"/>
    <property type="match status" value="1"/>
</dbReference>
<evidence type="ECO:0000313" key="2">
    <source>
        <dbReference type="Proteomes" id="UP000694405"/>
    </source>
</evidence>
<dbReference type="AlphaFoldDB" id="A0A8V5GJR0"/>
<dbReference type="InterPro" id="IPR007110">
    <property type="entry name" value="Ig-like_dom"/>
</dbReference>
<dbReference type="Ensembl" id="ENSMUNT00000031193.1">
    <property type="protein sequence ID" value="ENSMUNP00000028373.1"/>
    <property type="gene ID" value="ENSMUNG00000020164.1"/>
</dbReference>
<sequence>MQSKGRGGSYSHTAPFFRKRFSCRADKNSGTLFISGLELEDSALYYCALQGPQWEIPGGRLNNISFLLFSCSLLHVHRDHSPSPWQISRLCLGSETGGWVSLSWSLGATEYAAAVEGRATMSWDNLQSKSSLSLHALQPQDSARYFCAVHTETGNPPENFHSQISKTSSSNHAQTMSIFTDIQTSSVPQVILMKSKKLKEDDSTRKAACLARNVYTKNISLDMSSNEVVYEPSASILTPEGLYDTIKVVSVTSGTEVSCTASINSSTITTSTSTEVEKANMLSMAVLGLRVLLAKSIAFNTLMSIKLFLF</sequence>
<dbReference type="PROSITE" id="PS50835">
    <property type="entry name" value="IG_LIKE"/>
    <property type="match status" value="1"/>
</dbReference>
<keyword evidence="2" id="KW-1185">Reference proteome</keyword>
<evidence type="ECO:0000313" key="1">
    <source>
        <dbReference type="Ensembl" id="ENSMUNP00000028373.1"/>
    </source>
</evidence>
<dbReference type="Gene3D" id="2.60.40.10">
    <property type="entry name" value="Immunoglobulins"/>
    <property type="match status" value="3"/>
</dbReference>
<dbReference type="Proteomes" id="UP000694405">
    <property type="component" value="Chromosome 17"/>
</dbReference>
<dbReference type="InterPro" id="IPR050199">
    <property type="entry name" value="IgHV"/>
</dbReference>
<protein>
    <submittedName>
        <fullName evidence="1">Uncharacterized protein</fullName>
    </submittedName>
</protein>
<dbReference type="InterPro" id="IPR036179">
    <property type="entry name" value="Ig-like_dom_sf"/>
</dbReference>
<reference evidence="1" key="3">
    <citation type="submission" date="2025-09" db="UniProtKB">
        <authorList>
            <consortium name="Ensembl"/>
        </authorList>
    </citation>
    <scope>IDENTIFICATION</scope>
</reference>
<accession>A0A8V5GJR0</accession>
<organism evidence="1 2">
    <name type="scientific">Melopsittacus undulatus</name>
    <name type="common">Budgerigar</name>
    <name type="synonym">Psittacus undulatus</name>
    <dbReference type="NCBI Taxonomy" id="13146"/>
    <lineage>
        <taxon>Eukaryota</taxon>
        <taxon>Metazoa</taxon>
        <taxon>Chordata</taxon>
        <taxon>Craniata</taxon>
        <taxon>Vertebrata</taxon>
        <taxon>Euteleostomi</taxon>
        <taxon>Archelosauria</taxon>
        <taxon>Archosauria</taxon>
        <taxon>Dinosauria</taxon>
        <taxon>Saurischia</taxon>
        <taxon>Theropoda</taxon>
        <taxon>Coelurosauria</taxon>
        <taxon>Aves</taxon>
        <taxon>Neognathae</taxon>
        <taxon>Neoaves</taxon>
        <taxon>Telluraves</taxon>
        <taxon>Australaves</taxon>
        <taxon>Psittaciformes</taxon>
        <taxon>Psittaculidae</taxon>
        <taxon>Melopsittacus</taxon>
    </lineage>
</organism>
<reference evidence="1" key="1">
    <citation type="submission" date="2020-03" db="EMBL/GenBank/DDBJ databases">
        <title>Melopsittacus undulatus (budgerigar) genome, bMelUnd1, maternal haplotype with Z.</title>
        <authorList>
            <person name="Gedman G."/>
            <person name="Mountcastle J."/>
            <person name="Haase B."/>
            <person name="Formenti G."/>
            <person name="Wright T."/>
            <person name="Apodaca J."/>
            <person name="Pelan S."/>
            <person name="Chow W."/>
            <person name="Rhie A."/>
            <person name="Howe K."/>
            <person name="Fedrigo O."/>
            <person name="Jarvis E.D."/>
        </authorList>
    </citation>
    <scope>NUCLEOTIDE SEQUENCE [LARGE SCALE GENOMIC DNA]</scope>
</reference>
<proteinExistence type="predicted"/>
<dbReference type="SUPFAM" id="SSF48726">
    <property type="entry name" value="Immunoglobulin"/>
    <property type="match status" value="2"/>
</dbReference>
<reference evidence="1" key="2">
    <citation type="submission" date="2025-08" db="UniProtKB">
        <authorList>
            <consortium name="Ensembl"/>
        </authorList>
    </citation>
    <scope>IDENTIFICATION</scope>
</reference>